<dbReference type="GeneID" id="5021494"/>
<dbReference type="InterPro" id="IPR006212">
    <property type="entry name" value="Furin_repeat"/>
</dbReference>
<proteinExistence type="predicted"/>
<dbReference type="AlphaFoldDB" id="A0CBZ5"/>
<dbReference type="CDD" id="cd00064">
    <property type="entry name" value="FU"/>
    <property type="match status" value="1"/>
</dbReference>
<evidence type="ECO:0000313" key="2">
    <source>
        <dbReference type="EMBL" id="CAK68312.1"/>
    </source>
</evidence>
<keyword evidence="3" id="KW-1185">Reference proteome</keyword>
<reference evidence="2 3" key="1">
    <citation type="journal article" date="2006" name="Nature">
        <title>Global trends of whole-genome duplications revealed by the ciliate Paramecium tetraurelia.</title>
        <authorList>
            <consortium name="Genoscope"/>
            <person name="Aury J.-M."/>
            <person name="Jaillon O."/>
            <person name="Duret L."/>
            <person name="Noel B."/>
            <person name="Jubin C."/>
            <person name="Porcel B.M."/>
            <person name="Segurens B."/>
            <person name="Daubin V."/>
            <person name="Anthouard V."/>
            <person name="Aiach N."/>
            <person name="Arnaiz O."/>
            <person name="Billaut A."/>
            <person name="Beisson J."/>
            <person name="Blanc I."/>
            <person name="Bouhouche K."/>
            <person name="Camara F."/>
            <person name="Duharcourt S."/>
            <person name="Guigo R."/>
            <person name="Gogendeau D."/>
            <person name="Katinka M."/>
            <person name="Keller A.-M."/>
            <person name="Kissmehl R."/>
            <person name="Klotz C."/>
            <person name="Koll F."/>
            <person name="Le Moue A."/>
            <person name="Lepere C."/>
            <person name="Malinsky S."/>
            <person name="Nowacki M."/>
            <person name="Nowak J.K."/>
            <person name="Plattner H."/>
            <person name="Poulain J."/>
            <person name="Ruiz F."/>
            <person name="Serrano V."/>
            <person name="Zagulski M."/>
            <person name="Dessen P."/>
            <person name="Betermier M."/>
            <person name="Weissenbach J."/>
            <person name="Scarpelli C."/>
            <person name="Schachter V."/>
            <person name="Sperling L."/>
            <person name="Meyer E."/>
            <person name="Cohen J."/>
            <person name="Wincker P."/>
        </authorList>
    </citation>
    <scope>NUCLEOTIDE SEQUENCE [LARGE SCALE GENOMIC DNA]</scope>
    <source>
        <strain evidence="2 3">Stock d4-2</strain>
    </source>
</reference>
<dbReference type="Proteomes" id="UP000000600">
    <property type="component" value="Unassembled WGS sequence"/>
</dbReference>
<dbReference type="RefSeq" id="XP_001435709.1">
    <property type="nucleotide sequence ID" value="XM_001435672.1"/>
</dbReference>
<evidence type="ECO:0000313" key="3">
    <source>
        <dbReference type="Proteomes" id="UP000000600"/>
    </source>
</evidence>
<dbReference type="InterPro" id="IPR009030">
    <property type="entry name" value="Growth_fac_rcpt_cys_sf"/>
</dbReference>
<evidence type="ECO:0000256" key="1">
    <source>
        <dbReference type="SAM" id="SignalP"/>
    </source>
</evidence>
<dbReference type="EMBL" id="CT868058">
    <property type="protein sequence ID" value="CAK68312.1"/>
    <property type="molecule type" value="Genomic_DNA"/>
</dbReference>
<feature type="chain" id="PRO_5002623340" description="Insulin-like growth factor binding protein, N-terminal" evidence="1">
    <location>
        <begin position="27"/>
        <end position="593"/>
    </location>
</feature>
<gene>
    <name evidence="2" type="ORF">GSPATT00037096001</name>
</gene>
<evidence type="ECO:0008006" key="4">
    <source>
        <dbReference type="Google" id="ProtNLM"/>
    </source>
</evidence>
<sequence>MLNHRIYFLSILTLILNLNFIKNALACPFSTYQEAIINSGSQKWMKSLEIDNKSNGDVFIFGFWTFSIPLLIQTDNVNVGEEFKINELQTGEFLFLLKNTETNDNLIVCYKSFDYVQQKVQHIFLLENGLGNFKFIFDFNSLQYEGIWVFHLVVLENQQKKMMVKVNQQDAQSADFSYQNLLNLEIIIGGKGYINNLNLNYFKGIQSKLIFKSSIDYSNVITQELMNECQIPQKIGLEQTINIVQGLKLFEGNQVLQMLIDQYGNKYCIQGWVKYTLTTVSDQKYTLLKLKGISNFEQEKTLGDELFKVDVFVSQNIPEQTYMMVNVDAYGMPVQQSFQSQYDLIFQGSSNPDYSVLQTRKKYQDLNSQLYYDGLQEWHFIQYEYGRSSFDERMLLIIKFSNELGLLKDNLGNDIFSGTFTNSKFNLFFGGDNLNNVINNNFLNAQIYNFKMQYNYNEEKLFNVDCHYTCLTCFGPLEKNCLTCDPNSNRYYQDELKICECFSGSVEKGNIKCENQLYFSIIQEEIAIELEDKCPFGYFMLPDEIGSNYDCLECPSLKRTTSIQCVDCLFYPKTWYLNPVMQIRLSINILKIS</sequence>
<protein>
    <recommendedName>
        <fullName evidence="4">Insulin-like growth factor binding protein, N-terminal</fullName>
    </recommendedName>
</protein>
<dbReference type="KEGG" id="ptm:GSPATT00037096001"/>
<organism evidence="2 3">
    <name type="scientific">Paramecium tetraurelia</name>
    <dbReference type="NCBI Taxonomy" id="5888"/>
    <lineage>
        <taxon>Eukaryota</taxon>
        <taxon>Sar</taxon>
        <taxon>Alveolata</taxon>
        <taxon>Ciliophora</taxon>
        <taxon>Intramacronucleata</taxon>
        <taxon>Oligohymenophorea</taxon>
        <taxon>Peniculida</taxon>
        <taxon>Parameciidae</taxon>
        <taxon>Paramecium</taxon>
    </lineage>
</organism>
<feature type="signal peptide" evidence="1">
    <location>
        <begin position="1"/>
        <end position="26"/>
    </location>
</feature>
<dbReference type="SUPFAM" id="SSF57184">
    <property type="entry name" value="Growth factor receptor domain"/>
    <property type="match status" value="1"/>
</dbReference>
<name>A0CBZ5_PARTE</name>
<dbReference type="OrthoDB" id="300641at2759"/>
<dbReference type="InParanoid" id="A0CBZ5"/>
<dbReference type="HOGENOM" id="CLU_509494_0_0_1"/>
<accession>A0CBZ5</accession>
<keyword evidence="1" id="KW-0732">Signal</keyword>